<feature type="region of interest" description="Disordered" evidence="1">
    <location>
        <begin position="49"/>
        <end position="68"/>
    </location>
</feature>
<evidence type="ECO:0000313" key="2">
    <source>
        <dbReference type="EMBL" id="GHO56638.1"/>
    </source>
</evidence>
<organism evidence="2 3">
    <name type="scientific">Ktedonobacter robiniae</name>
    <dbReference type="NCBI Taxonomy" id="2778365"/>
    <lineage>
        <taxon>Bacteria</taxon>
        <taxon>Bacillati</taxon>
        <taxon>Chloroflexota</taxon>
        <taxon>Ktedonobacteria</taxon>
        <taxon>Ktedonobacterales</taxon>
        <taxon>Ktedonobacteraceae</taxon>
        <taxon>Ktedonobacter</taxon>
    </lineage>
</organism>
<evidence type="ECO:0000256" key="1">
    <source>
        <dbReference type="SAM" id="MobiDB-lite"/>
    </source>
</evidence>
<dbReference type="EMBL" id="BNJG01000002">
    <property type="protein sequence ID" value="GHO56638.1"/>
    <property type="molecule type" value="Genomic_DNA"/>
</dbReference>
<dbReference type="Proteomes" id="UP000654345">
    <property type="component" value="Unassembled WGS sequence"/>
</dbReference>
<proteinExistence type="predicted"/>
<reference evidence="2 3" key="1">
    <citation type="journal article" date="2021" name="Int. J. Syst. Evol. Microbiol.">
        <title>Reticulibacter mediterranei gen. nov., sp. nov., within the new family Reticulibacteraceae fam. nov., and Ktedonospora formicarum gen. nov., sp. nov., Ktedonobacter robiniae sp. nov., Dictyobacter formicarum sp. nov. and Dictyobacter arantiisoli sp. nov., belonging to the class Ktedonobacteria.</title>
        <authorList>
            <person name="Yabe S."/>
            <person name="Zheng Y."/>
            <person name="Wang C.M."/>
            <person name="Sakai Y."/>
            <person name="Abe K."/>
            <person name="Yokota A."/>
            <person name="Donadio S."/>
            <person name="Cavaletti L."/>
            <person name="Monciardini P."/>
        </authorList>
    </citation>
    <scope>NUCLEOTIDE SEQUENCE [LARGE SCALE GENOMIC DNA]</scope>
    <source>
        <strain evidence="2 3">SOSP1-30</strain>
    </source>
</reference>
<feature type="region of interest" description="Disordered" evidence="1">
    <location>
        <begin position="1"/>
        <end position="21"/>
    </location>
</feature>
<keyword evidence="3" id="KW-1185">Reference proteome</keyword>
<protein>
    <submittedName>
        <fullName evidence="2">Uncharacterized protein</fullName>
    </submittedName>
</protein>
<evidence type="ECO:0000313" key="3">
    <source>
        <dbReference type="Proteomes" id="UP000654345"/>
    </source>
</evidence>
<comment type="caution">
    <text evidence="2">The sequence shown here is derived from an EMBL/GenBank/DDBJ whole genome shotgun (WGS) entry which is preliminary data.</text>
</comment>
<dbReference type="RefSeq" id="WP_201373107.1">
    <property type="nucleotide sequence ID" value="NZ_BNJG01000002.1"/>
</dbReference>
<accession>A0ABQ3UV54</accession>
<gene>
    <name evidence="2" type="ORF">KSB_51130</name>
</gene>
<sequence length="204" mass="22705">MTYIPVRELPDPPNKKKPKLTTASFATNGYVLVEDARPTYDPHQIQFMKKKELQRHNDQTTEDLPEPRPKKGNAVLLLGIGMSVGLLPLLSTINVLLPCWNGLQTQWHYGDSHMTHYNQSGHHFVGEVYRGFVTIYDIPEGHPENSQTFMLQSAGDNAVVVFETRDVNSDGIPDVTVGTEESPIGVTLYGTKGNSFSKNLPEGK</sequence>
<name>A0ABQ3UV54_9CHLR</name>